<dbReference type="AlphaFoldDB" id="A0A7G9YRZ4"/>
<proteinExistence type="predicted"/>
<dbReference type="CDD" id="cd05403">
    <property type="entry name" value="NT_KNTase_like"/>
    <property type="match status" value="1"/>
</dbReference>
<evidence type="ECO:0000259" key="1">
    <source>
        <dbReference type="Pfam" id="PF01909"/>
    </source>
</evidence>
<dbReference type="InterPro" id="IPR043519">
    <property type="entry name" value="NT_sf"/>
</dbReference>
<dbReference type="Gene3D" id="3.30.460.10">
    <property type="entry name" value="Beta Polymerase, domain 2"/>
    <property type="match status" value="1"/>
</dbReference>
<dbReference type="InterPro" id="IPR002934">
    <property type="entry name" value="Polymerase_NTP_transf_dom"/>
</dbReference>
<name>A0A7G9YRZ4_9EURY</name>
<dbReference type="GO" id="GO:0016779">
    <property type="term" value="F:nucleotidyltransferase activity"/>
    <property type="evidence" value="ECO:0007669"/>
    <property type="project" value="InterPro"/>
</dbReference>
<dbReference type="SUPFAM" id="SSF81301">
    <property type="entry name" value="Nucleotidyltransferase"/>
    <property type="match status" value="1"/>
</dbReference>
<gene>
    <name evidence="2" type="ORF">HMJGLFMP_00020</name>
</gene>
<feature type="domain" description="Polymerase nucleotidyl transferase" evidence="1">
    <location>
        <begin position="12"/>
        <end position="83"/>
    </location>
</feature>
<protein>
    <recommendedName>
        <fullName evidence="1">Polymerase nucleotidyl transferase domain-containing protein</fullName>
    </recommendedName>
</protein>
<reference evidence="2" key="1">
    <citation type="submission" date="2020-06" db="EMBL/GenBank/DDBJ databases">
        <title>Unique genomic features of the anaerobic methanotrophic archaea.</title>
        <authorList>
            <person name="Chadwick G.L."/>
            <person name="Skennerton C.T."/>
            <person name="Laso-Perez R."/>
            <person name="Leu A.O."/>
            <person name="Speth D.R."/>
            <person name="Yu H."/>
            <person name="Morgan-Lang C."/>
            <person name="Hatzenpichler R."/>
            <person name="Goudeau D."/>
            <person name="Malmstrom R."/>
            <person name="Brazelton W.J."/>
            <person name="Woyke T."/>
            <person name="Hallam S.J."/>
            <person name="Tyson G.W."/>
            <person name="Wegener G."/>
            <person name="Boetius A."/>
            <person name="Orphan V."/>
        </authorList>
    </citation>
    <scope>NUCLEOTIDE SEQUENCE</scope>
</reference>
<sequence length="148" mass="17660">MSFKSKETEVASQLKEDFKEFEERCMGILLFGSYVEEEPTKRSDIDVCIVKPSEGILDDVLGKLGGKYDIKVFENLPLYVKIEVIRHHEVIYGDELDISEYFYFFRKLWRGMEHRITRNEFTDFAERMRYRRKWLNEKKKILGEAGSI</sequence>
<dbReference type="Pfam" id="PF01909">
    <property type="entry name" value="NTP_transf_2"/>
    <property type="match status" value="1"/>
</dbReference>
<evidence type="ECO:0000313" key="2">
    <source>
        <dbReference type="EMBL" id="QNO50778.1"/>
    </source>
</evidence>
<organism evidence="2">
    <name type="scientific">Candidatus Methanophagaceae archaeon ANME-1 ERB6</name>
    <dbReference type="NCBI Taxonomy" id="2759912"/>
    <lineage>
        <taxon>Archaea</taxon>
        <taxon>Methanobacteriati</taxon>
        <taxon>Methanobacteriota</taxon>
        <taxon>Stenosarchaea group</taxon>
        <taxon>Methanomicrobia</taxon>
        <taxon>Candidatus Methanophagales</taxon>
        <taxon>Candidatus Methanophagaceae</taxon>
    </lineage>
</organism>
<accession>A0A7G9YRZ4</accession>
<dbReference type="EMBL" id="MT631451">
    <property type="protein sequence ID" value="QNO50778.1"/>
    <property type="molecule type" value="Genomic_DNA"/>
</dbReference>